<evidence type="ECO:0000256" key="2">
    <source>
        <dbReference type="ARBA" id="ARBA00023015"/>
    </source>
</evidence>
<dbReference type="Pfam" id="PF13424">
    <property type="entry name" value="TPR_12"/>
    <property type="match status" value="2"/>
</dbReference>
<keyword evidence="4" id="KW-0804">Transcription</keyword>
<name>A0A5B2WPE5_9PSEU</name>
<dbReference type="GO" id="GO:0043531">
    <property type="term" value="F:ADP binding"/>
    <property type="evidence" value="ECO:0007669"/>
    <property type="project" value="InterPro"/>
</dbReference>
<dbReference type="CDD" id="cd15831">
    <property type="entry name" value="BTAD"/>
    <property type="match status" value="1"/>
</dbReference>
<feature type="domain" description="OmpR/PhoB-type" evidence="6">
    <location>
        <begin position="1"/>
        <end position="94"/>
    </location>
</feature>
<evidence type="ECO:0000259" key="6">
    <source>
        <dbReference type="PROSITE" id="PS51755"/>
    </source>
</evidence>
<proteinExistence type="inferred from homology"/>
<keyword evidence="3 5" id="KW-0238">DNA-binding</keyword>
<dbReference type="Gene3D" id="3.40.50.300">
    <property type="entry name" value="P-loop containing nucleotide triphosphate hydrolases"/>
    <property type="match status" value="1"/>
</dbReference>
<feature type="DNA-binding region" description="OmpR/PhoB-type" evidence="5">
    <location>
        <begin position="1"/>
        <end position="94"/>
    </location>
</feature>
<dbReference type="PRINTS" id="PR00364">
    <property type="entry name" value="DISEASERSIST"/>
</dbReference>
<evidence type="ECO:0000256" key="4">
    <source>
        <dbReference type="ARBA" id="ARBA00023163"/>
    </source>
</evidence>
<dbReference type="SUPFAM" id="SSF48452">
    <property type="entry name" value="TPR-like"/>
    <property type="match status" value="2"/>
</dbReference>
<dbReference type="Gene3D" id="1.10.10.10">
    <property type="entry name" value="Winged helix-like DNA-binding domain superfamily/Winged helix DNA-binding domain"/>
    <property type="match status" value="2"/>
</dbReference>
<organism evidence="7 8">
    <name type="scientific">Solihabitans fulvus</name>
    <dbReference type="NCBI Taxonomy" id="1892852"/>
    <lineage>
        <taxon>Bacteria</taxon>
        <taxon>Bacillati</taxon>
        <taxon>Actinomycetota</taxon>
        <taxon>Actinomycetes</taxon>
        <taxon>Pseudonocardiales</taxon>
        <taxon>Pseudonocardiaceae</taxon>
        <taxon>Solihabitans</taxon>
    </lineage>
</organism>
<dbReference type="InterPro" id="IPR011990">
    <property type="entry name" value="TPR-like_helical_dom_sf"/>
</dbReference>
<dbReference type="GO" id="GO:0003677">
    <property type="term" value="F:DNA binding"/>
    <property type="evidence" value="ECO:0007669"/>
    <property type="project" value="UniProtKB-UniRule"/>
</dbReference>
<dbReference type="EMBL" id="VUOB01000072">
    <property type="protein sequence ID" value="KAA2252874.1"/>
    <property type="molecule type" value="Genomic_DNA"/>
</dbReference>
<dbReference type="RefSeq" id="WP_149854084.1">
    <property type="nucleotide sequence ID" value="NZ_VUOB01000072.1"/>
</dbReference>
<evidence type="ECO:0000313" key="8">
    <source>
        <dbReference type="Proteomes" id="UP000323454"/>
    </source>
</evidence>
<dbReference type="PANTHER" id="PTHR35807">
    <property type="entry name" value="TRANSCRIPTIONAL REGULATOR REDD-RELATED"/>
    <property type="match status" value="1"/>
</dbReference>
<dbReference type="Gene3D" id="1.10.8.430">
    <property type="entry name" value="Helical domain of apoptotic protease-activating factors"/>
    <property type="match status" value="1"/>
</dbReference>
<dbReference type="Gene3D" id="1.25.40.10">
    <property type="entry name" value="Tetratricopeptide repeat domain"/>
    <property type="match status" value="2"/>
</dbReference>
<comment type="caution">
    <text evidence="7">The sequence shown here is derived from an EMBL/GenBank/DDBJ whole genome shotgun (WGS) entry which is preliminary data.</text>
</comment>
<dbReference type="Pfam" id="PF03704">
    <property type="entry name" value="BTAD"/>
    <property type="match status" value="1"/>
</dbReference>
<dbReference type="InterPro" id="IPR051677">
    <property type="entry name" value="AfsR-DnrI-RedD_regulator"/>
</dbReference>
<dbReference type="InterPro" id="IPR005158">
    <property type="entry name" value="BTAD"/>
</dbReference>
<dbReference type="InterPro" id="IPR042197">
    <property type="entry name" value="Apaf_helical"/>
</dbReference>
<sequence length="921" mass="100310">MEFRILGPVEAWGPEGRARLAGARQLALLSALLLHANQVVPVEQLVDAVWAEDPPPNAGAALQTLVFRLRRTLNTVEPSAGQRLTFTSGYRLRVEPDELDLAAFRGHVQQGRAATRLDAAAKEFQSALRLWRGTALDGAQGGYFAATVTRLTEERLTALEERVAVDLALGRHAELVPELRDLVDLHRTRERLHGHLMLALYRAGRAAEALQAFREIGATLADELGIDPGPDLQELHQRILCGDAELATVPAERQDGRNDLPGDIADFTGREAELARLVAALPDRAAAGAVVIEAIDGMAGVGKTTLAVHAAYQLADRYPDAQLFIDLHGHTTDQEATEPRAALDTLLRALGVPAEKIPRTLDERAALWRAELASRRALVVLDNAASAAQVRPLLPGAAGCLALVTSRRRLADLETARTLSLDVLSATEALDLFTRIAGRDRVAEEPEASDDVVELCGHLPLAIRIAAARLRTRPAWTVAHLAERLREGQRRLTELSTGDRSVAAAFTLSYQHLSLDQQRMFRLLGLHPGPNFGTGAAAALANADRADAERLLEDLVDVHLLQQPALDRYRFHDLLAHHAERTVQDTEPEAERRAATTRLLDYYLHTSHAAALLLDPARPPLELAALANGVTPEPLTEQQDGRDWFQIERPVLLGAVRLAVDAGLDVHGWQLPWTMVTFLWRQGHWHDWETTQLTALAAAGRLGDLLGQAQAQRSLGTLGAVLGDTDEATSRLRQALELYAELGDQIGQAQTHRMLGQAFGGQNRYEEARHHTELATGLYREAGNRAGQASALGDTSWCNANLGNYREAIEQATEALALHRELGNRHGEAATLSNLGYSKGKLGDVGAALSDYSAAVQLHREAGDRYNEALIVDDIGDMQFAAGDLNGARDAWEQALAIMDEINHRDAESVRVKLRDLGVGR</sequence>
<dbReference type="InterPro" id="IPR016032">
    <property type="entry name" value="Sig_transdc_resp-reg_C-effctor"/>
</dbReference>
<dbReference type="OrthoDB" id="8416304at2"/>
<dbReference type="InterPro" id="IPR001867">
    <property type="entry name" value="OmpR/PhoB-type_DNA-bd"/>
</dbReference>
<reference evidence="7 8" key="2">
    <citation type="submission" date="2019-09" db="EMBL/GenBank/DDBJ databases">
        <authorList>
            <person name="Jin C."/>
        </authorList>
    </citation>
    <scope>NUCLEOTIDE SEQUENCE [LARGE SCALE GENOMIC DNA]</scope>
    <source>
        <strain evidence="7 8">AN110305</strain>
    </source>
</reference>
<accession>A0A5B2WPE5</accession>
<evidence type="ECO:0000256" key="1">
    <source>
        <dbReference type="ARBA" id="ARBA00005820"/>
    </source>
</evidence>
<dbReference type="PANTHER" id="PTHR35807:SF1">
    <property type="entry name" value="TRANSCRIPTIONAL REGULATOR REDD"/>
    <property type="match status" value="1"/>
</dbReference>
<evidence type="ECO:0000256" key="5">
    <source>
        <dbReference type="PROSITE-ProRule" id="PRU01091"/>
    </source>
</evidence>
<dbReference type="Pfam" id="PF00486">
    <property type="entry name" value="Trans_reg_C"/>
    <property type="match status" value="1"/>
</dbReference>
<reference evidence="7 8" key="1">
    <citation type="submission" date="2019-09" db="EMBL/GenBank/DDBJ databases">
        <title>Goodfellowia gen. nov., a new genus of the Pseudonocardineae related to Actinoalloteichus, containing Goodfellowia coeruleoviolacea gen. nov., comb. nov. gen. nov., comb. nov.</title>
        <authorList>
            <person name="Labeda D."/>
        </authorList>
    </citation>
    <scope>NUCLEOTIDE SEQUENCE [LARGE SCALE GENOMIC DNA]</scope>
    <source>
        <strain evidence="7 8">AN110305</strain>
    </source>
</reference>
<dbReference type="GO" id="GO:0006355">
    <property type="term" value="P:regulation of DNA-templated transcription"/>
    <property type="evidence" value="ECO:0007669"/>
    <property type="project" value="InterPro"/>
</dbReference>
<dbReference type="PROSITE" id="PS51755">
    <property type="entry name" value="OMPR_PHOB"/>
    <property type="match status" value="1"/>
</dbReference>
<keyword evidence="8" id="KW-1185">Reference proteome</keyword>
<dbReference type="SUPFAM" id="SSF52540">
    <property type="entry name" value="P-loop containing nucleoside triphosphate hydrolases"/>
    <property type="match status" value="1"/>
</dbReference>
<comment type="similarity">
    <text evidence="1">Belongs to the AfsR/DnrI/RedD regulatory family.</text>
</comment>
<dbReference type="Proteomes" id="UP000323454">
    <property type="component" value="Unassembled WGS sequence"/>
</dbReference>
<gene>
    <name evidence="7" type="ORF">F0L68_34510</name>
</gene>
<dbReference type="SMART" id="SM00028">
    <property type="entry name" value="TPR"/>
    <property type="match status" value="5"/>
</dbReference>
<dbReference type="SUPFAM" id="SSF46894">
    <property type="entry name" value="C-terminal effector domain of the bipartite response regulators"/>
    <property type="match status" value="1"/>
</dbReference>
<dbReference type="InterPro" id="IPR036388">
    <property type="entry name" value="WH-like_DNA-bd_sf"/>
</dbReference>
<dbReference type="GO" id="GO:0000160">
    <property type="term" value="P:phosphorelay signal transduction system"/>
    <property type="evidence" value="ECO:0007669"/>
    <property type="project" value="InterPro"/>
</dbReference>
<dbReference type="InterPro" id="IPR019734">
    <property type="entry name" value="TPR_rpt"/>
</dbReference>
<evidence type="ECO:0000256" key="3">
    <source>
        <dbReference type="ARBA" id="ARBA00023125"/>
    </source>
</evidence>
<evidence type="ECO:0000313" key="7">
    <source>
        <dbReference type="EMBL" id="KAA2252874.1"/>
    </source>
</evidence>
<dbReference type="SMART" id="SM01043">
    <property type="entry name" value="BTAD"/>
    <property type="match status" value="1"/>
</dbReference>
<dbReference type="AlphaFoldDB" id="A0A5B2WPE5"/>
<dbReference type="InterPro" id="IPR027417">
    <property type="entry name" value="P-loop_NTPase"/>
</dbReference>
<protein>
    <submittedName>
        <fullName evidence="7">Tetratricopeptide repeat protein</fullName>
    </submittedName>
</protein>
<dbReference type="SMART" id="SM00862">
    <property type="entry name" value="Trans_reg_C"/>
    <property type="match status" value="1"/>
</dbReference>
<keyword evidence="2" id="KW-0805">Transcription regulation</keyword>